<keyword evidence="2 3" id="KW-0040">ANK repeat</keyword>
<feature type="coiled-coil region" evidence="4">
    <location>
        <begin position="1735"/>
        <end position="1791"/>
    </location>
</feature>
<dbReference type="PANTHER" id="PTHR24173:SF74">
    <property type="entry name" value="ANKYRIN REPEAT DOMAIN-CONTAINING PROTEIN 16"/>
    <property type="match status" value="1"/>
</dbReference>
<proteinExistence type="predicted"/>
<evidence type="ECO:0000256" key="3">
    <source>
        <dbReference type="PROSITE-ProRule" id="PRU00023"/>
    </source>
</evidence>
<feature type="repeat" description="ANK" evidence="3">
    <location>
        <begin position="214"/>
        <end position="246"/>
    </location>
</feature>
<evidence type="ECO:0000256" key="2">
    <source>
        <dbReference type="ARBA" id="ARBA00023043"/>
    </source>
</evidence>
<dbReference type="InterPro" id="IPR002110">
    <property type="entry name" value="Ankyrin_rpt"/>
</dbReference>
<evidence type="ECO:0000313" key="7">
    <source>
        <dbReference type="EMBL" id="CAF1356397.1"/>
    </source>
</evidence>
<dbReference type="SMART" id="SM00248">
    <property type="entry name" value="ANK"/>
    <property type="match status" value="13"/>
</dbReference>
<comment type="caution">
    <text evidence="6">The sequence shown here is derived from an EMBL/GenBank/DDBJ whole genome shotgun (WGS) entry which is preliminary data.</text>
</comment>
<dbReference type="PROSITE" id="PS50297">
    <property type="entry name" value="ANK_REP_REGION"/>
    <property type="match status" value="2"/>
</dbReference>
<evidence type="ECO:0000313" key="8">
    <source>
        <dbReference type="Proteomes" id="UP000663832"/>
    </source>
</evidence>
<feature type="repeat" description="ANK" evidence="3">
    <location>
        <begin position="521"/>
        <end position="553"/>
    </location>
</feature>
<keyword evidence="8" id="KW-1185">Reference proteome</keyword>
<evidence type="ECO:0000256" key="1">
    <source>
        <dbReference type="ARBA" id="ARBA00022737"/>
    </source>
</evidence>
<evidence type="ECO:0000256" key="5">
    <source>
        <dbReference type="SAM" id="MobiDB-lite"/>
    </source>
</evidence>
<name>A0A814TIP9_9BILA</name>
<protein>
    <recommendedName>
        <fullName evidence="10">Ankyrin repeat protein</fullName>
    </recommendedName>
</protein>
<keyword evidence="4" id="KW-0175">Coiled coil</keyword>
<dbReference type="EMBL" id="CAJNOM010000321">
    <property type="protein sequence ID" value="CAF1356397.1"/>
    <property type="molecule type" value="Genomic_DNA"/>
</dbReference>
<dbReference type="InterPro" id="IPR036770">
    <property type="entry name" value="Ankyrin_rpt-contain_sf"/>
</dbReference>
<feature type="region of interest" description="Disordered" evidence="5">
    <location>
        <begin position="624"/>
        <end position="644"/>
    </location>
</feature>
<dbReference type="OrthoDB" id="20727at2759"/>
<dbReference type="PROSITE" id="PS50088">
    <property type="entry name" value="ANK_REPEAT"/>
    <property type="match status" value="3"/>
</dbReference>
<dbReference type="Proteomes" id="UP000663877">
    <property type="component" value="Unassembled WGS sequence"/>
</dbReference>
<dbReference type="Gene3D" id="1.25.40.20">
    <property type="entry name" value="Ankyrin repeat-containing domain"/>
    <property type="match status" value="6"/>
</dbReference>
<sequence>MSDPTLLLREIIKKRPGEDNSYAEIQQLIRRGADIRGSMSDGKSMIESVIEEETQMPKTSLKAKNCRRVIELLQQTASELLSEMVLSGSGDIHRMKGLVTLRANCQQEQKYGSLGLLGELLSQSAHDIRLDVVQFLLETDKNAKFVLTKEDDRQQTCLSLSKNNQRSTIDVTNYLQQQLDMLLNKIPFTHPQIDVNEVVSWIRLGANPKTTDELGNTVFLNAVLSNNVDLVPVLIANGSDISHKNTSDKTPLQVAEEMIPRNARLIATLFEQSVNNEFKELIRSKRSRLKIQDVYSLLQKGANINARVSNNNSFLHYLITHDGTPEMLTTFVNEFNADLLATNNQKRRPIELYIEDEKRSPNVLRTFLKLEKVSTNVFFNHITQQTLYDFANERNKREYADLIEKELNRRLWIYAIHASTTDDQNKNLRNGIKKLVDYGAQINHLNNDNDLYKGWSVLHFACKTTTKSFVEYLIRDLKANCELKNVNDDRPISIAAEYGQIEIVQFLREYADVKLNVSNKNADTPLHLAAKKCHYRIVRYLVLWGADEAAQNLSKQTPLILAQKSETTTKQGEIEKKKTVEFLNELVFSRVDGNEEESTTRSPRAFDTETCELIRHINLVEKRRSVQESRRENGNERSSFLKRDPNNELFTAARNGNVSLARQALDDGADICHRQNEKSPYKVAIKSNEEYTTKSNLESMNSNDRWKFRTMAQGCQRIGDDLLQLAQTQLTESIKQANFSLMMAYHDTEIPITPELLYLACTSSDNVLIVDYLVQNNDNVYEAMYNYTTADSPYQLAKKKQFHNVASYIKYQLSLDCTEAIKENDLELVKQLIRAGANVDLIDTSNLSVALHHENIELIKILCENGAKIPDEWLESDHLALKNDIKKQMKPDVALIITRNLTDRNLRLAAASGDFKLLTKCQRLGADIKSKNCHGSTALLCAIQHGNYFRIVFSLVSRGATLLHCNENQPISLIEMCHQKNYKKIGKYLKKQLNKQFATAIFDNDKESAAAFEGLGADFNYIDIQERTPLHYAVEYHTKDLVSWLCERGSDPMIHDGNGDYPITLAAEKGDFAIVEFLATKYPATKQKKNRAGGTALQIAQKQGFKRIAQVLQINEVSENSKSIDLKITTIPKHSRQVLVGACENGRAKIIQEFCMECYESREEKRQLCCELIEIAKTCNQGEIVDILQIHHDQNLKKDIPSNIQFDKIVMLNDEYRAMLHGLLVGLNTVITGMFADLDPADPNTYVDLFSNLNLNVQKQSQELVNANTDDEIRKLIQKDLNYSNEKLTKIEKQLYELQKNNQMVIKIVEENDERLNNMPDLSAIERKKIFDEQEIQRNKLAMYECSMDLFLRERENLEKKQKTIKFIKDNSNLFLFYRTVENRLQALFTSVLAAQGGYLQSTTKKSLKLTAAKVAPHALIKAIDFGRKKIDLLSDFLPAGSLLKPATYVTDQIVSKLNKKQQKKEFYNISVLGNFEELQCAASDTAALLTLYYKQQIESIDTQTRITGSNIFNDQVYWIKEVFLNVRPESDTEKAVVIVAEYITACLLDALKTGGHKDIISTVPLSEQLWLCAAKYNPKEQRIADTVGFTAGKLLIPITIAASKTRTYEVQLRHFIRYVSLITNEGAIYQYPVSPKDLQDNKYPDLNIFGYVYLAPFTPDKKVADIIIEERHLVPAKHNARGDILTKFKDIIDLKNVIQVENIGTKSAAKSQTAFEVAQMLRDQKTFVHSDHLQAELEKSRIEIENEIAILKADITENIKIYQVSIDADNERIRLELSQTQKMLVEQNERQFNVALNELNGQMQEILRQLESFGKHTIEKMQKQLEASNNHQIDQTQKQLESYSKKQMIDIQKQLVSENKLQVQEIQKQLESYTKLQIEQTQKQLEIYAKNQILETQKQLESHSKLHMKKYQKQLAQQNKREMKEITNHIEAGLHSARITRGRRGSTLLTTSF</sequence>
<evidence type="ECO:0000313" key="9">
    <source>
        <dbReference type="Proteomes" id="UP000663877"/>
    </source>
</evidence>
<dbReference type="Pfam" id="PF12796">
    <property type="entry name" value="Ank_2"/>
    <property type="match status" value="2"/>
</dbReference>
<gene>
    <name evidence="6" type="ORF">BJG266_LOCUS24597</name>
    <name evidence="7" type="ORF">QVE165_LOCUS34290</name>
</gene>
<dbReference type="Pfam" id="PF00023">
    <property type="entry name" value="Ank"/>
    <property type="match status" value="1"/>
</dbReference>
<evidence type="ECO:0008006" key="10">
    <source>
        <dbReference type="Google" id="ProtNLM"/>
    </source>
</evidence>
<dbReference type="PANTHER" id="PTHR24173">
    <property type="entry name" value="ANKYRIN REPEAT CONTAINING"/>
    <property type="match status" value="1"/>
</dbReference>
<dbReference type="Proteomes" id="UP000663832">
    <property type="component" value="Unassembled WGS sequence"/>
</dbReference>
<evidence type="ECO:0000256" key="4">
    <source>
        <dbReference type="SAM" id="Coils"/>
    </source>
</evidence>
<organism evidence="6 9">
    <name type="scientific">Adineta steineri</name>
    <dbReference type="NCBI Taxonomy" id="433720"/>
    <lineage>
        <taxon>Eukaryota</taxon>
        <taxon>Metazoa</taxon>
        <taxon>Spiralia</taxon>
        <taxon>Gnathifera</taxon>
        <taxon>Rotifera</taxon>
        <taxon>Eurotatoria</taxon>
        <taxon>Bdelloidea</taxon>
        <taxon>Adinetida</taxon>
        <taxon>Adinetidae</taxon>
        <taxon>Adineta</taxon>
    </lineage>
</organism>
<evidence type="ECO:0000313" key="6">
    <source>
        <dbReference type="EMBL" id="CAF1160255.1"/>
    </source>
</evidence>
<dbReference type="EMBL" id="CAJNOI010000177">
    <property type="protein sequence ID" value="CAF1160255.1"/>
    <property type="molecule type" value="Genomic_DNA"/>
</dbReference>
<dbReference type="SUPFAM" id="SSF48403">
    <property type="entry name" value="Ankyrin repeat"/>
    <property type="match status" value="3"/>
</dbReference>
<accession>A0A814TIP9</accession>
<keyword evidence="1" id="KW-0677">Repeat</keyword>
<feature type="repeat" description="ANK" evidence="3">
    <location>
        <begin position="1025"/>
        <end position="1057"/>
    </location>
</feature>
<reference evidence="6" key="1">
    <citation type="submission" date="2021-02" db="EMBL/GenBank/DDBJ databases">
        <authorList>
            <person name="Nowell W R."/>
        </authorList>
    </citation>
    <scope>NUCLEOTIDE SEQUENCE</scope>
</reference>